<name>H8L1P3_FRAAD</name>
<dbReference type="PANTHER" id="PTHR30050">
    <property type="entry name" value="CHROMOSOMAL REPLICATION INITIATOR PROTEIN DNAA"/>
    <property type="match status" value="1"/>
</dbReference>
<dbReference type="EMBL" id="CP003350">
    <property type="protein sequence ID" value="AFC85403.1"/>
    <property type="molecule type" value="Genomic_DNA"/>
</dbReference>
<sequence>MTTPQIPLQLRWPLRQRFEYFLPGDNAASIELIRAAATHTGGDWVVVCGPSRSGRTHLLIAACQAAIALREPAQYLPLKHLPDLTLALRGMSGTGVLALDDIDAVAGNHEAEVALFDLYNRGRAHGGHLLFSTPKLPSQLGIQLPDLRSRLGACTLAVLRPLDDEQRREMLRRQAARRGLELDDGVLDWLFSRFSRDPGDLIELLERIDRASLAARRKVTIPFLRSMVPGQVIDLPSD</sequence>
<dbReference type="KEGG" id="fau:Fraau_0934"/>
<evidence type="ECO:0000259" key="1">
    <source>
        <dbReference type="Pfam" id="PF22688"/>
    </source>
</evidence>
<dbReference type="STRING" id="767434.Fraau_0934"/>
<dbReference type="SUPFAM" id="SSF52540">
    <property type="entry name" value="P-loop containing nucleoside triphosphate hydrolases"/>
    <property type="match status" value="1"/>
</dbReference>
<proteinExistence type="predicted"/>
<evidence type="ECO:0000313" key="3">
    <source>
        <dbReference type="Proteomes" id="UP000005234"/>
    </source>
</evidence>
<protein>
    <submittedName>
        <fullName evidence="2">DnaA regulatory inactivator Hda</fullName>
    </submittedName>
</protein>
<dbReference type="OrthoDB" id="9784878at2"/>
<gene>
    <name evidence="2" type="ordered locus">Fraau_0934</name>
</gene>
<dbReference type="Pfam" id="PF22688">
    <property type="entry name" value="Hda_lid"/>
    <property type="match status" value="1"/>
</dbReference>
<dbReference type="RefSeq" id="WP_014402409.1">
    <property type="nucleotide sequence ID" value="NC_017033.1"/>
</dbReference>
<organism evidence="2 3">
    <name type="scientific">Frateuria aurantia (strain ATCC 33424 / DSM 6220 / KCTC 2777 / LMG 1558 / NBRC 3245 / NCIMB 13370)</name>
    <name type="common">Acetobacter aurantius</name>
    <dbReference type="NCBI Taxonomy" id="767434"/>
    <lineage>
        <taxon>Bacteria</taxon>
        <taxon>Pseudomonadati</taxon>
        <taxon>Pseudomonadota</taxon>
        <taxon>Gammaproteobacteria</taxon>
        <taxon>Lysobacterales</taxon>
        <taxon>Rhodanobacteraceae</taxon>
        <taxon>Frateuria</taxon>
    </lineage>
</organism>
<dbReference type="Gene3D" id="1.10.8.60">
    <property type="match status" value="1"/>
</dbReference>
<dbReference type="InterPro" id="IPR027417">
    <property type="entry name" value="P-loop_NTPase"/>
</dbReference>
<dbReference type="PANTHER" id="PTHR30050:SF5">
    <property type="entry name" value="DNAA REGULATORY INACTIVATOR HDA"/>
    <property type="match status" value="1"/>
</dbReference>
<dbReference type="Gene3D" id="3.40.50.300">
    <property type="entry name" value="P-loop containing nucleotide triphosphate hydrolases"/>
    <property type="match status" value="1"/>
</dbReference>
<dbReference type="HOGENOM" id="CLU_072265_1_1_6"/>
<dbReference type="Proteomes" id="UP000005234">
    <property type="component" value="Chromosome"/>
</dbReference>
<evidence type="ECO:0000313" key="2">
    <source>
        <dbReference type="EMBL" id="AFC85403.1"/>
    </source>
</evidence>
<dbReference type="InterPro" id="IPR017788">
    <property type="entry name" value="Hda"/>
</dbReference>
<dbReference type="GO" id="GO:0032297">
    <property type="term" value="P:negative regulation of DNA-templated DNA replication initiation"/>
    <property type="evidence" value="ECO:0007669"/>
    <property type="project" value="InterPro"/>
</dbReference>
<keyword evidence="3" id="KW-1185">Reference proteome</keyword>
<dbReference type="GO" id="GO:0006270">
    <property type="term" value="P:DNA replication initiation"/>
    <property type="evidence" value="ECO:0007669"/>
    <property type="project" value="TreeGrafter"/>
</dbReference>
<accession>H8L1P3</accession>
<dbReference type="NCBIfam" id="TIGR03420">
    <property type="entry name" value="DnaA_homol_Hda"/>
    <property type="match status" value="1"/>
</dbReference>
<dbReference type="AlphaFoldDB" id="H8L1P3"/>
<reference evidence="2" key="1">
    <citation type="submission" date="2012-02" db="EMBL/GenBank/DDBJ databases">
        <title>The complete genome of Frateuria aurantia DSM 6220.</title>
        <authorList>
            <consortium name="US DOE Joint Genome Institute (JGI-PGF)"/>
            <person name="Lucas S."/>
            <person name="Copeland A."/>
            <person name="Lapidus A."/>
            <person name="Glavina del Rio T."/>
            <person name="Dalin E."/>
            <person name="Tice H."/>
            <person name="Bruce D."/>
            <person name="Goodwin L."/>
            <person name="Pitluck S."/>
            <person name="Peters L."/>
            <person name="Ovchinnikova G."/>
            <person name="Teshima H."/>
            <person name="Kyrpides N."/>
            <person name="Mavromatis K."/>
            <person name="Ivanova N."/>
            <person name="Brettin T."/>
            <person name="Detter J.C."/>
            <person name="Han C."/>
            <person name="Larimer F."/>
            <person name="Land M."/>
            <person name="Hauser L."/>
            <person name="Markowitz V."/>
            <person name="Cheng J.-F."/>
            <person name="Hugenholtz P."/>
            <person name="Woyke T."/>
            <person name="Wu D."/>
            <person name="Brambilla E."/>
            <person name="Klenk H.-P."/>
            <person name="Eisen J.A."/>
        </authorList>
    </citation>
    <scope>NUCLEOTIDE SEQUENCE</scope>
    <source>
        <strain evidence="2">DSM 6220</strain>
    </source>
</reference>
<dbReference type="eggNOG" id="COG0593">
    <property type="taxonomic scope" value="Bacteria"/>
</dbReference>
<feature type="domain" description="Hda lid" evidence="1">
    <location>
        <begin position="164"/>
        <end position="227"/>
    </location>
</feature>
<dbReference type="InterPro" id="IPR055199">
    <property type="entry name" value="Hda_lid"/>
</dbReference>